<feature type="non-terminal residue" evidence="1">
    <location>
        <position position="1"/>
    </location>
</feature>
<organism evidence="1 2">
    <name type="scientific">Aspergillus piperis CBS 112811</name>
    <dbReference type="NCBI Taxonomy" id="1448313"/>
    <lineage>
        <taxon>Eukaryota</taxon>
        <taxon>Fungi</taxon>
        <taxon>Dikarya</taxon>
        <taxon>Ascomycota</taxon>
        <taxon>Pezizomycotina</taxon>
        <taxon>Eurotiomycetes</taxon>
        <taxon>Eurotiomycetidae</taxon>
        <taxon>Eurotiales</taxon>
        <taxon>Aspergillaceae</taxon>
        <taxon>Aspergillus</taxon>
        <taxon>Aspergillus subgen. Circumdati</taxon>
    </lineage>
</organism>
<evidence type="ECO:0000313" key="2">
    <source>
        <dbReference type="Proteomes" id="UP000249526"/>
    </source>
</evidence>
<reference evidence="1 2" key="1">
    <citation type="submission" date="2018-02" db="EMBL/GenBank/DDBJ databases">
        <title>The genomes of Aspergillus section Nigri reveals drivers in fungal speciation.</title>
        <authorList>
            <consortium name="DOE Joint Genome Institute"/>
            <person name="Vesth T.C."/>
            <person name="Nybo J."/>
            <person name="Theobald S."/>
            <person name="Brandl J."/>
            <person name="Frisvad J.C."/>
            <person name="Nielsen K.F."/>
            <person name="Lyhne E.K."/>
            <person name="Kogle M.E."/>
            <person name="Kuo A."/>
            <person name="Riley R."/>
            <person name="Clum A."/>
            <person name="Nolan M."/>
            <person name="Lipzen A."/>
            <person name="Salamov A."/>
            <person name="Henrissat B."/>
            <person name="Wiebenga A."/>
            <person name="De vries R.P."/>
            <person name="Grigoriev I.V."/>
            <person name="Mortensen U.H."/>
            <person name="Andersen M.R."/>
            <person name="Baker S.E."/>
        </authorList>
    </citation>
    <scope>NUCLEOTIDE SEQUENCE [LARGE SCALE GENOMIC DNA]</scope>
    <source>
        <strain evidence="1 2">CBS 112811</strain>
    </source>
</reference>
<dbReference type="GeneID" id="37158893"/>
<proteinExistence type="predicted"/>
<evidence type="ECO:0000313" key="1">
    <source>
        <dbReference type="EMBL" id="RAH61784.1"/>
    </source>
</evidence>
<dbReference type="AlphaFoldDB" id="A0A8G1RBP7"/>
<feature type="non-terminal residue" evidence="1">
    <location>
        <position position="52"/>
    </location>
</feature>
<accession>A0A8G1RBP7</accession>
<sequence length="52" mass="5739">EQPRGVVHARPKRLSLPAATCGLLESCLYRHVYTGAGGILPLRSSFRIVIYD</sequence>
<gene>
    <name evidence="1" type="ORF">BO85DRAFT_356026</name>
</gene>
<protein>
    <submittedName>
        <fullName evidence="1">Uncharacterized protein</fullName>
    </submittedName>
</protein>
<dbReference type="EMBL" id="KZ825055">
    <property type="protein sequence ID" value="RAH61784.1"/>
    <property type="molecule type" value="Genomic_DNA"/>
</dbReference>
<name>A0A8G1RBP7_9EURO</name>
<dbReference type="RefSeq" id="XP_025519706.1">
    <property type="nucleotide sequence ID" value="XM_025655491.1"/>
</dbReference>
<dbReference type="Proteomes" id="UP000249526">
    <property type="component" value="Unassembled WGS sequence"/>
</dbReference>
<keyword evidence="2" id="KW-1185">Reference proteome</keyword>